<dbReference type="InterPro" id="IPR039261">
    <property type="entry name" value="FNR_nucleotide-bd"/>
</dbReference>
<dbReference type="CDD" id="cd06217">
    <property type="entry name" value="FNR_iron_sulfur_binding_3"/>
    <property type="match status" value="1"/>
</dbReference>
<keyword evidence="2" id="KW-0408">Iron</keyword>
<feature type="domain" description="FAD-binding FR-type" evidence="4">
    <location>
        <begin position="3"/>
        <end position="116"/>
    </location>
</feature>
<dbReference type="RefSeq" id="WP_345374635.1">
    <property type="nucleotide sequence ID" value="NZ_BAABLM010000002.1"/>
</dbReference>
<dbReference type="InterPro" id="IPR017927">
    <property type="entry name" value="FAD-bd_FR_type"/>
</dbReference>
<dbReference type="PANTHER" id="PTHR47354">
    <property type="entry name" value="NADH OXIDOREDUCTASE HCR"/>
    <property type="match status" value="1"/>
</dbReference>
<dbReference type="Pfam" id="PF00175">
    <property type="entry name" value="NAD_binding_1"/>
    <property type="match status" value="1"/>
</dbReference>
<evidence type="ECO:0000256" key="1">
    <source>
        <dbReference type="ARBA" id="ARBA00001974"/>
    </source>
</evidence>
<dbReference type="EMBL" id="BAABLM010000002">
    <property type="protein sequence ID" value="GAA4671139.1"/>
    <property type="molecule type" value="Genomic_DNA"/>
</dbReference>
<dbReference type="SUPFAM" id="SSF63380">
    <property type="entry name" value="Riboflavin synthase domain-like"/>
    <property type="match status" value="1"/>
</dbReference>
<dbReference type="InterPro" id="IPR008333">
    <property type="entry name" value="Cbr1-like_FAD-bd_dom"/>
</dbReference>
<reference evidence="6" key="1">
    <citation type="journal article" date="2019" name="Int. J. Syst. Evol. Microbiol.">
        <title>The Global Catalogue of Microorganisms (GCM) 10K type strain sequencing project: providing services to taxonomists for standard genome sequencing and annotation.</title>
        <authorList>
            <consortium name="The Broad Institute Genomics Platform"/>
            <consortium name="The Broad Institute Genome Sequencing Center for Infectious Disease"/>
            <person name="Wu L."/>
            <person name="Ma J."/>
        </authorList>
    </citation>
    <scope>NUCLEOTIDE SEQUENCE [LARGE SCALE GENOMIC DNA]</scope>
    <source>
        <strain evidence="6">JCM 18956</strain>
    </source>
</reference>
<evidence type="ECO:0000256" key="2">
    <source>
        <dbReference type="ARBA" id="ARBA00022714"/>
    </source>
</evidence>
<evidence type="ECO:0000313" key="5">
    <source>
        <dbReference type="EMBL" id="GAA4671139.1"/>
    </source>
</evidence>
<dbReference type="InterPro" id="IPR050415">
    <property type="entry name" value="MRET"/>
</dbReference>
<dbReference type="Proteomes" id="UP001501295">
    <property type="component" value="Unassembled WGS sequence"/>
</dbReference>
<dbReference type="SUPFAM" id="SSF52343">
    <property type="entry name" value="Ferredoxin reductase-like, C-terminal NADP-linked domain"/>
    <property type="match status" value="1"/>
</dbReference>
<dbReference type="PRINTS" id="PR00371">
    <property type="entry name" value="FPNCR"/>
</dbReference>
<organism evidence="5 6">
    <name type="scientific">Frondihabitans cladoniiphilus</name>
    <dbReference type="NCBI Taxonomy" id="715785"/>
    <lineage>
        <taxon>Bacteria</taxon>
        <taxon>Bacillati</taxon>
        <taxon>Actinomycetota</taxon>
        <taxon>Actinomycetes</taxon>
        <taxon>Micrococcales</taxon>
        <taxon>Microbacteriaceae</taxon>
        <taxon>Frondihabitans</taxon>
    </lineage>
</organism>
<dbReference type="Gene3D" id="2.40.30.10">
    <property type="entry name" value="Translation factors"/>
    <property type="match status" value="1"/>
</dbReference>
<evidence type="ECO:0000313" key="6">
    <source>
        <dbReference type="Proteomes" id="UP001501295"/>
    </source>
</evidence>
<accession>A0ABP8VVD9</accession>
<evidence type="ECO:0000259" key="4">
    <source>
        <dbReference type="PROSITE" id="PS51384"/>
    </source>
</evidence>
<dbReference type="Gene3D" id="3.40.50.80">
    <property type="entry name" value="Nucleotide-binding domain of ferredoxin-NADP reductase (FNR) module"/>
    <property type="match status" value="1"/>
</dbReference>
<dbReference type="InterPro" id="IPR001433">
    <property type="entry name" value="OxRdtase_FAD/NAD-bd"/>
</dbReference>
<protein>
    <submittedName>
        <fullName evidence="5">Ferredoxin reductase</fullName>
    </submittedName>
</protein>
<proteinExistence type="predicted"/>
<evidence type="ECO:0000256" key="3">
    <source>
        <dbReference type="ARBA" id="ARBA00023014"/>
    </source>
</evidence>
<dbReference type="InterPro" id="IPR017938">
    <property type="entry name" value="Riboflavin_synthase-like_b-brl"/>
</dbReference>
<dbReference type="PRINTS" id="PR00406">
    <property type="entry name" value="CYTB5RDTASE"/>
</dbReference>
<keyword evidence="6" id="KW-1185">Reference proteome</keyword>
<dbReference type="Pfam" id="PF00970">
    <property type="entry name" value="FAD_binding_6"/>
    <property type="match status" value="1"/>
</dbReference>
<sequence>MTTEWRAARCVAARPETATARTVRLKVDGVGAVVPGQHIDIRLTADDGYQAVRSYSLSATPSGSPAGAGIPRLAPDEVEITVEELPDGEVSPYLVQGLEVGDEVEVRGPIGGWFVWRDTDPGPVQLIGGGSGVAPLLAILRARLASGSDSPMRLLYSVRSPEQVYFRDEIAGLAEGAEPGDARGVSVDVAYTRSAPPDWPRQPGRLTAADVAALVQRPSAGAIYVCGPNGFVQHVTDLLLAHGHSPESIRTERFGGV</sequence>
<dbReference type="PANTHER" id="PTHR47354:SF5">
    <property type="entry name" value="PROTEIN RFBI"/>
    <property type="match status" value="1"/>
</dbReference>
<keyword evidence="3" id="KW-0411">Iron-sulfur</keyword>
<comment type="caution">
    <text evidence="5">The sequence shown here is derived from an EMBL/GenBank/DDBJ whole genome shotgun (WGS) entry which is preliminary data.</text>
</comment>
<name>A0ABP8VVD9_9MICO</name>
<keyword evidence="2" id="KW-0479">Metal-binding</keyword>
<dbReference type="InterPro" id="IPR001709">
    <property type="entry name" value="Flavoprot_Pyr_Nucl_cyt_Rdtase"/>
</dbReference>
<comment type="cofactor">
    <cofactor evidence="1">
        <name>FAD</name>
        <dbReference type="ChEBI" id="CHEBI:57692"/>
    </cofactor>
</comment>
<gene>
    <name evidence="5" type="ORF">GCM10025780_13420</name>
</gene>
<keyword evidence="2" id="KW-0001">2Fe-2S</keyword>
<dbReference type="PROSITE" id="PS51384">
    <property type="entry name" value="FAD_FR"/>
    <property type="match status" value="1"/>
</dbReference>